<dbReference type="PANTHER" id="PTHR35008:SF8">
    <property type="entry name" value="ALCOHOL DEHYDROGENASE CYTOCHROME C SUBUNIT"/>
    <property type="match status" value="1"/>
</dbReference>
<gene>
    <name evidence="13" type="ORF">CJF43_21805</name>
</gene>
<dbReference type="InterPro" id="IPR051459">
    <property type="entry name" value="Cytochrome_c-type_DH"/>
</dbReference>
<feature type="signal peptide" evidence="11">
    <location>
        <begin position="1"/>
        <end position="22"/>
    </location>
</feature>
<dbReference type="RefSeq" id="WP_095030930.1">
    <property type="nucleotide sequence ID" value="NZ_NQKL01000024.1"/>
</dbReference>
<keyword evidence="8" id="KW-0472">Membrane</keyword>
<evidence type="ECO:0000256" key="9">
    <source>
        <dbReference type="PIRSR" id="PIRSR000018-50"/>
    </source>
</evidence>
<evidence type="ECO:0000256" key="1">
    <source>
        <dbReference type="ARBA" id="ARBA00004236"/>
    </source>
</evidence>
<comment type="cofactor">
    <cofactor evidence="9">
        <name>heme c</name>
        <dbReference type="ChEBI" id="CHEBI:61717"/>
    </cofactor>
    <text evidence="9">Binds 3 heme c groups covalently per subunit.</text>
</comment>
<evidence type="ECO:0000256" key="4">
    <source>
        <dbReference type="ARBA" id="ARBA00022723"/>
    </source>
</evidence>
<comment type="caution">
    <text evidence="13">The sequence shown here is derived from an EMBL/GenBank/DDBJ whole genome shotgun (WGS) entry which is preliminary data.</text>
</comment>
<evidence type="ECO:0000256" key="8">
    <source>
        <dbReference type="ARBA" id="ARBA00023136"/>
    </source>
</evidence>
<dbReference type="InterPro" id="IPR036909">
    <property type="entry name" value="Cyt_c-like_dom_sf"/>
</dbReference>
<keyword evidence="4 10" id="KW-0479">Metal-binding</keyword>
<feature type="binding site" description="covalent" evidence="9">
    <location>
        <position position="314"/>
    </location>
    <ligand>
        <name>heme c</name>
        <dbReference type="ChEBI" id="CHEBI:61717"/>
        <label>3</label>
    </ligand>
</feature>
<dbReference type="EMBL" id="NQKL01000024">
    <property type="protein sequence ID" value="OZY39697.1"/>
    <property type="molecule type" value="Genomic_DNA"/>
</dbReference>
<keyword evidence="6" id="KW-0677">Repeat</keyword>
<feature type="domain" description="Cytochrome c" evidence="12">
    <location>
        <begin position="298"/>
        <end position="385"/>
    </location>
</feature>
<evidence type="ECO:0000256" key="11">
    <source>
        <dbReference type="SAM" id="SignalP"/>
    </source>
</evidence>
<dbReference type="InterPro" id="IPR009056">
    <property type="entry name" value="Cyt_c-like_dom"/>
</dbReference>
<keyword evidence="5 11" id="KW-0732">Signal</keyword>
<dbReference type="Pfam" id="PF00034">
    <property type="entry name" value="Cytochrom_C"/>
    <property type="match status" value="2"/>
</dbReference>
<dbReference type="InterPro" id="IPR014353">
    <property type="entry name" value="Membr-bd_ADH_cyt_c"/>
</dbReference>
<feature type="binding site" description="axial binding residue" evidence="10">
    <location>
        <position position="189"/>
    </location>
    <ligand>
        <name>heme c</name>
        <dbReference type="ChEBI" id="CHEBI:61717"/>
        <label>2</label>
    </ligand>
    <ligandPart>
        <name>Fe</name>
        <dbReference type="ChEBI" id="CHEBI:18248"/>
    </ligandPart>
</feature>
<dbReference type="Proteomes" id="UP000216113">
    <property type="component" value="Unassembled WGS sequence"/>
</dbReference>
<feature type="binding site" description="covalent" evidence="9">
    <location>
        <position position="185"/>
    </location>
    <ligand>
        <name>heme c</name>
        <dbReference type="ChEBI" id="CHEBI:61717"/>
        <label>2</label>
    </ligand>
</feature>
<feature type="chain" id="PRO_5012695507" evidence="11">
    <location>
        <begin position="23"/>
        <end position="406"/>
    </location>
</feature>
<evidence type="ECO:0000313" key="14">
    <source>
        <dbReference type="Proteomes" id="UP000216113"/>
    </source>
</evidence>
<protein>
    <submittedName>
        <fullName evidence="13">Alcohol dehydrogenase</fullName>
    </submittedName>
</protein>
<reference evidence="13 14" key="1">
    <citation type="submission" date="2017-08" db="EMBL/GenBank/DDBJ databases">
        <title>Genomic and metabolic characterisation of spoilage-associated Pseudomonas species.</title>
        <authorList>
            <person name="Stanborough T."/>
            <person name="Fegan N."/>
            <person name="Powell S.M."/>
            <person name="Singh T."/>
            <person name="Tamplin M.L."/>
            <person name="Chandry P.S."/>
        </authorList>
    </citation>
    <scope>NUCLEOTIDE SEQUENCE [LARGE SCALE GENOMIC DNA]</scope>
    <source>
        <strain evidence="13 14">F1820</strain>
    </source>
</reference>
<feature type="binding site" description="axial binding residue" evidence="10">
    <location>
        <position position="43"/>
    </location>
    <ligand>
        <name>heme c</name>
        <dbReference type="ChEBI" id="CHEBI:61717"/>
        <label>1</label>
    </ligand>
    <ligandPart>
        <name>Fe</name>
        <dbReference type="ChEBI" id="CHEBI:18248"/>
    </ligandPart>
</feature>
<evidence type="ECO:0000256" key="7">
    <source>
        <dbReference type="ARBA" id="ARBA00023004"/>
    </source>
</evidence>
<dbReference type="GO" id="GO:0016614">
    <property type="term" value="F:oxidoreductase activity, acting on CH-OH group of donors"/>
    <property type="evidence" value="ECO:0007669"/>
    <property type="project" value="InterPro"/>
</dbReference>
<dbReference type="GO" id="GO:0005506">
    <property type="term" value="F:iron ion binding"/>
    <property type="evidence" value="ECO:0007669"/>
    <property type="project" value="InterPro"/>
</dbReference>
<keyword evidence="3 9" id="KW-0349">Heme</keyword>
<accession>A0A266LQM0</accession>
<evidence type="ECO:0000256" key="6">
    <source>
        <dbReference type="ARBA" id="ARBA00022737"/>
    </source>
</evidence>
<feature type="binding site" description="covalent" evidence="9">
    <location>
        <position position="311"/>
    </location>
    <ligand>
        <name>heme c</name>
        <dbReference type="ChEBI" id="CHEBI:61717"/>
        <label>3</label>
    </ligand>
</feature>
<proteinExistence type="predicted"/>
<name>A0A266LQM0_PSEFR</name>
<evidence type="ECO:0000256" key="2">
    <source>
        <dbReference type="ARBA" id="ARBA00022475"/>
    </source>
</evidence>
<feature type="binding site" description="axial binding residue" evidence="10">
    <location>
        <position position="315"/>
    </location>
    <ligand>
        <name>heme c</name>
        <dbReference type="ChEBI" id="CHEBI:61717"/>
        <label>3</label>
    </ligand>
    <ligandPart>
        <name>Fe</name>
        <dbReference type="ChEBI" id="CHEBI:18248"/>
    </ligandPart>
</feature>
<sequence length="406" mass="43555">MKLIRSLLMFASGALLAQAANAQEDSLAKGEYLTRAANCVACHTVSGGKPFAGGVEFKLPFGSLFSPNITPDTQTGIGAWTNEEFVSALQTGVGRDGKHYYPAFPYTSYSKMSRDDILAIKTYLDSLEPVEQAPRENQIGFPFNQRWGMVLWNSLFLNDEPFQADSQYSAERNRGQYLVEGPGHCGECHSPRNLFQAVSNDRSLAGNLIQGWNAYNISADPVHGIGAWPTDVLANYLKDGAAPGLGLSAGPMTEVVEHSLRYLTDADRHAIAVFLKDSPARSEGVARPQQAALAEQGSGNPLGNKLFAGACASCHLWNGTGSQSQTAMLLGLKTVNDPTASNLLGVLLSGHGSADAQVNRRMPSFGRIYTDQELAALSSFILQRFGDSGAQVSAPAVAKRRTESLH</sequence>
<evidence type="ECO:0000256" key="5">
    <source>
        <dbReference type="ARBA" id="ARBA00022729"/>
    </source>
</evidence>
<dbReference type="GO" id="GO:0009055">
    <property type="term" value="F:electron transfer activity"/>
    <property type="evidence" value="ECO:0007669"/>
    <property type="project" value="InterPro"/>
</dbReference>
<feature type="binding site" description="covalent" evidence="9">
    <location>
        <position position="39"/>
    </location>
    <ligand>
        <name>heme c</name>
        <dbReference type="ChEBI" id="CHEBI:61717"/>
        <label>1</label>
    </ligand>
</feature>
<dbReference type="GO" id="GO:0020037">
    <property type="term" value="F:heme binding"/>
    <property type="evidence" value="ECO:0007669"/>
    <property type="project" value="InterPro"/>
</dbReference>
<evidence type="ECO:0000256" key="10">
    <source>
        <dbReference type="PIRSR" id="PIRSR000018-51"/>
    </source>
</evidence>
<organism evidence="13 14">
    <name type="scientific">Pseudomonas fragi</name>
    <dbReference type="NCBI Taxonomy" id="296"/>
    <lineage>
        <taxon>Bacteria</taxon>
        <taxon>Pseudomonadati</taxon>
        <taxon>Pseudomonadota</taxon>
        <taxon>Gammaproteobacteria</taxon>
        <taxon>Pseudomonadales</taxon>
        <taxon>Pseudomonadaceae</taxon>
        <taxon>Pseudomonas</taxon>
    </lineage>
</organism>
<feature type="domain" description="Cytochrome c" evidence="12">
    <location>
        <begin position="25"/>
        <end position="128"/>
    </location>
</feature>
<feature type="binding site" description="covalent" evidence="9">
    <location>
        <position position="42"/>
    </location>
    <ligand>
        <name>heme c</name>
        <dbReference type="ChEBI" id="CHEBI:61717"/>
        <label>1</label>
    </ligand>
</feature>
<evidence type="ECO:0000256" key="3">
    <source>
        <dbReference type="ARBA" id="ARBA00022617"/>
    </source>
</evidence>
<dbReference type="SUPFAM" id="SSF46626">
    <property type="entry name" value="Cytochrome c"/>
    <property type="match status" value="3"/>
</dbReference>
<dbReference type="AlphaFoldDB" id="A0A266LQM0"/>
<dbReference type="PROSITE" id="PS51007">
    <property type="entry name" value="CYTC"/>
    <property type="match status" value="3"/>
</dbReference>
<dbReference type="PANTHER" id="PTHR35008">
    <property type="entry name" value="BLL4482 PROTEIN-RELATED"/>
    <property type="match status" value="1"/>
</dbReference>
<dbReference type="GO" id="GO:0005886">
    <property type="term" value="C:plasma membrane"/>
    <property type="evidence" value="ECO:0007669"/>
    <property type="project" value="UniProtKB-SubCell"/>
</dbReference>
<dbReference type="Gene3D" id="1.10.760.10">
    <property type="entry name" value="Cytochrome c-like domain"/>
    <property type="match status" value="2"/>
</dbReference>
<dbReference type="PIRSF" id="PIRSF000018">
    <property type="entry name" value="Mb_ADH_cyt_c"/>
    <property type="match status" value="1"/>
</dbReference>
<keyword evidence="7 10" id="KW-0408">Iron</keyword>
<evidence type="ECO:0000313" key="13">
    <source>
        <dbReference type="EMBL" id="OZY39697.1"/>
    </source>
</evidence>
<comment type="subcellular location">
    <subcellularLocation>
        <location evidence="1">Cell membrane</location>
    </subcellularLocation>
</comment>
<evidence type="ECO:0000259" key="12">
    <source>
        <dbReference type="PROSITE" id="PS51007"/>
    </source>
</evidence>
<feature type="domain" description="Cytochrome c" evidence="12">
    <location>
        <begin position="170"/>
        <end position="279"/>
    </location>
</feature>
<feature type="binding site" description="covalent" evidence="9">
    <location>
        <position position="188"/>
    </location>
    <ligand>
        <name>heme c</name>
        <dbReference type="ChEBI" id="CHEBI:61717"/>
        <label>2</label>
    </ligand>
</feature>
<keyword evidence="2" id="KW-1003">Cell membrane</keyword>